<keyword evidence="2" id="KW-1185">Reference proteome</keyword>
<proteinExistence type="predicted"/>
<sequence>MDRTVWYMNSPGIFFDDMLHKTGVELNLLIGRVAQYIMHHVLANNKEFPTTHVSWPSTYLQYVNTNNLFGWRMPLLLPCGGFEWTGTDIDMIAVPDDSLIGYILEVEHSRYCNNHTPIHADIKILQKNAKSSMLIFHNYHNISKVPIIMNANCEATLVPFKTCMPNHLCCHL</sequence>
<organism evidence="1 2">
    <name type="scientific">Dryococelus australis</name>
    <dbReference type="NCBI Taxonomy" id="614101"/>
    <lineage>
        <taxon>Eukaryota</taxon>
        <taxon>Metazoa</taxon>
        <taxon>Ecdysozoa</taxon>
        <taxon>Arthropoda</taxon>
        <taxon>Hexapoda</taxon>
        <taxon>Insecta</taxon>
        <taxon>Pterygota</taxon>
        <taxon>Neoptera</taxon>
        <taxon>Polyneoptera</taxon>
        <taxon>Phasmatodea</taxon>
        <taxon>Verophasmatodea</taxon>
        <taxon>Anareolatae</taxon>
        <taxon>Phasmatidae</taxon>
        <taxon>Eurycanthinae</taxon>
        <taxon>Dryococelus</taxon>
    </lineage>
</organism>
<protein>
    <submittedName>
        <fullName evidence="1">Uncharacterized protein</fullName>
    </submittedName>
</protein>
<comment type="caution">
    <text evidence="1">The sequence shown here is derived from an EMBL/GenBank/DDBJ whole genome shotgun (WGS) entry which is preliminary data.</text>
</comment>
<name>A0ABQ9HQ75_9NEOP</name>
<gene>
    <name evidence="1" type="ORF">PR048_012739</name>
</gene>
<evidence type="ECO:0000313" key="2">
    <source>
        <dbReference type="Proteomes" id="UP001159363"/>
    </source>
</evidence>
<dbReference type="EMBL" id="JARBHB010000004">
    <property type="protein sequence ID" value="KAJ8886528.1"/>
    <property type="molecule type" value="Genomic_DNA"/>
</dbReference>
<dbReference type="Proteomes" id="UP001159363">
    <property type="component" value="Chromosome X"/>
</dbReference>
<accession>A0ABQ9HQ75</accession>
<evidence type="ECO:0000313" key="1">
    <source>
        <dbReference type="EMBL" id="KAJ8886528.1"/>
    </source>
</evidence>
<reference evidence="1 2" key="1">
    <citation type="submission" date="2023-02" db="EMBL/GenBank/DDBJ databases">
        <title>LHISI_Scaffold_Assembly.</title>
        <authorList>
            <person name="Stuart O.P."/>
            <person name="Cleave R."/>
            <person name="Magrath M.J.L."/>
            <person name="Mikheyev A.S."/>
        </authorList>
    </citation>
    <scope>NUCLEOTIDE SEQUENCE [LARGE SCALE GENOMIC DNA]</scope>
    <source>
        <strain evidence="1">Daus_M_001</strain>
        <tissue evidence="1">Leg muscle</tissue>
    </source>
</reference>